<dbReference type="AlphaFoldDB" id="A0A6B8VSW4"/>
<dbReference type="Gene3D" id="3.90.110.10">
    <property type="entry name" value="Lactate dehydrogenase/glycoside hydrolase, family 4, C-terminal"/>
    <property type="match status" value="1"/>
</dbReference>
<dbReference type="Pfam" id="PF02866">
    <property type="entry name" value="Ldh_1_C"/>
    <property type="match status" value="1"/>
</dbReference>
<accession>A0A6B8VSW4</accession>
<dbReference type="SUPFAM" id="SSF51735">
    <property type="entry name" value="NAD(P)-binding Rossmann-fold domains"/>
    <property type="match status" value="1"/>
</dbReference>
<dbReference type="SUPFAM" id="SSF56327">
    <property type="entry name" value="LDH C-terminal domain-like"/>
    <property type="match status" value="1"/>
</dbReference>
<organism evidence="9 10">
    <name type="scientific">Corynebacterium kalinowskii</name>
    <dbReference type="NCBI Taxonomy" id="2675216"/>
    <lineage>
        <taxon>Bacteria</taxon>
        <taxon>Bacillati</taxon>
        <taxon>Actinomycetota</taxon>
        <taxon>Actinomycetes</taxon>
        <taxon>Mycobacteriales</taxon>
        <taxon>Corynebacteriaceae</taxon>
        <taxon>Corynebacterium</taxon>
    </lineage>
</organism>
<sequence>MIKPHKLVVIGLGHVGSYVLADAMKTELFGEIVAIDADVAVAHGEALDQFQATGVHSMASISVRAGGYEECADADVIIVAAGPSMVSGEGEEKPDRASLAPHNAKVIREVMTGITAHTREAIIILITNPLDSMVYVAENEFDYPAGKIFGTGTMLDSARLRRIVADRAGVSPLSVQGYMMGEHGLSAFPVLSHVTIAGMSLEEFGLPMDPEDVATAVVDAAYEVFNHKGWTNAGVAQSAIAMARAVLLDERIILPACTTLRGEYGLHDVALSVPTLIGAGGALQRYCPTLNEWERAALERSAAAIKETTAKIAPQPDDYRR</sequence>
<dbReference type="Gene3D" id="3.40.50.720">
    <property type="entry name" value="NAD(P)-binding Rossmann-like Domain"/>
    <property type="match status" value="1"/>
</dbReference>
<dbReference type="PANTHER" id="PTHR43128">
    <property type="entry name" value="L-2-HYDROXYCARBOXYLATE DEHYDROGENASE (NAD(P)(+))"/>
    <property type="match status" value="1"/>
</dbReference>
<evidence type="ECO:0000256" key="6">
    <source>
        <dbReference type="RuleBase" id="RU003369"/>
    </source>
</evidence>
<dbReference type="GO" id="GO:0004459">
    <property type="term" value="F:L-lactate dehydrogenase (NAD+) activity"/>
    <property type="evidence" value="ECO:0007669"/>
    <property type="project" value="UniProtKB-EC"/>
</dbReference>
<dbReference type="EC" id="1.1.1.27" evidence="9"/>
<keyword evidence="3 5" id="KW-0520">NAD</keyword>
<keyword evidence="10" id="KW-1185">Reference proteome</keyword>
<protein>
    <submittedName>
        <fullName evidence="9">L-lactate dehydrogenase</fullName>
        <ecNumber evidence="9">1.1.1.27</ecNumber>
    </submittedName>
</protein>
<dbReference type="EMBL" id="CP046452">
    <property type="protein sequence ID" value="QGU02737.1"/>
    <property type="molecule type" value="Genomic_DNA"/>
</dbReference>
<dbReference type="PIRSF" id="PIRSF000102">
    <property type="entry name" value="Lac_mal_DH"/>
    <property type="match status" value="1"/>
</dbReference>
<evidence type="ECO:0000256" key="4">
    <source>
        <dbReference type="PIRSR" id="PIRSR000102-1"/>
    </source>
</evidence>
<dbReference type="KEGG" id="ckw:CKALI_09410"/>
<keyword evidence="2 6" id="KW-0560">Oxidoreductase</keyword>
<feature type="binding site" evidence="5">
    <location>
        <position position="103"/>
    </location>
    <ligand>
        <name>NAD(+)</name>
        <dbReference type="ChEBI" id="CHEBI:57540"/>
    </ligand>
</feature>
<gene>
    <name evidence="9" type="primary">ldh</name>
    <name evidence="9" type="ORF">CKALI_09410</name>
</gene>
<evidence type="ECO:0000313" key="10">
    <source>
        <dbReference type="Proteomes" id="UP000427071"/>
    </source>
</evidence>
<feature type="domain" description="Lactate/malate dehydrogenase N-terminal" evidence="7">
    <location>
        <begin position="6"/>
        <end position="150"/>
    </location>
</feature>
<dbReference type="InterPro" id="IPR015955">
    <property type="entry name" value="Lactate_DH/Glyco_Ohase_4_C"/>
</dbReference>
<dbReference type="Pfam" id="PF00056">
    <property type="entry name" value="Ldh_1_N"/>
    <property type="match status" value="1"/>
</dbReference>
<feature type="binding site" evidence="5">
    <location>
        <begin position="126"/>
        <end position="128"/>
    </location>
    <ligand>
        <name>NAD(+)</name>
        <dbReference type="ChEBI" id="CHEBI:57540"/>
    </ligand>
</feature>
<feature type="binding site" evidence="5">
    <location>
        <position position="36"/>
    </location>
    <ligand>
        <name>NAD(+)</name>
        <dbReference type="ChEBI" id="CHEBI:57540"/>
    </ligand>
</feature>
<feature type="active site" description="Proton acceptor" evidence="4">
    <location>
        <position position="183"/>
    </location>
</feature>
<evidence type="ECO:0000256" key="2">
    <source>
        <dbReference type="ARBA" id="ARBA00023002"/>
    </source>
</evidence>
<dbReference type="GO" id="GO:0006089">
    <property type="term" value="P:lactate metabolic process"/>
    <property type="evidence" value="ECO:0007669"/>
    <property type="project" value="TreeGrafter"/>
</dbReference>
<dbReference type="InterPro" id="IPR022383">
    <property type="entry name" value="Lactate/malate_DH_C"/>
</dbReference>
<proteinExistence type="inferred from homology"/>
<dbReference type="InterPro" id="IPR036291">
    <property type="entry name" value="NAD(P)-bd_dom_sf"/>
</dbReference>
<dbReference type="InterPro" id="IPR001557">
    <property type="entry name" value="L-lactate/malate_DH"/>
</dbReference>
<dbReference type="RefSeq" id="WP_197079675.1">
    <property type="nucleotide sequence ID" value="NZ_CP046452.1"/>
</dbReference>
<evidence type="ECO:0000256" key="1">
    <source>
        <dbReference type="ARBA" id="ARBA00006054"/>
    </source>
</evidence>
<name>A0A6B8VSW4_9CORY</name>
<dbReference type="PANTHER" id="PTHR43128:SF16">
    <property type="entry name" value="L-LACTATE DEHYDROGENASE"/>
    <property type="match status" value="1"/>
</dbReference>
<evidence type="ECO:0000256" key="5">
    <source>
        <dbReference type="PIRSR" id="PIRSR000102-3"/>
    </source>
</evidence>
<evidence type="ECO:0000259" key="7">
    <source>
        <dbReference type="Pfam" id="PF00056"/>
    </source>
</evidence>
<feature type="domain" description="Lactate/malate dehydrogenase C-terminal" evidence="8">
    <location>
        <begin position="153"/>
        <end position="311"/>
    </location>
</feature>
<evidence type="ECO:0000259" key="8">
    <source>
        <dbReference type="Pfam" id="PF02866"/>
    </source>
</evidence>
<reference evidence="10" key="1">
    <citation type="submission" date="2019-11" db="EMBL/GenBank/DDBJ databases">
        <title>Complete genome sequence of Corynebacterium kalinowskii 1959, a novel Corynebacterium species isolated from soil of a small paddock in Vilsendorf, Germany.</title>
        <authorList>
            <person name="Schaffert L."/>
            <person name="Ruwe M."/>
            <person name="Milse J."/>
            <person name="Hanuschka K."/>
            <person name="Ortseifen V."/>
            <person name="Droste J."/>
            <person name="Brandt D."/>
            <person name="Schlueter L."/>
            <person name="Kutter Y."/>
            <person name="Vinke S."/>
            <person name="Viehoefer P."/>
            <person name="Jacob L."/>
            <person name="Luebke N.-C."/>
            <person name="Schulte-Berndt E."/>
            <person name="Hain C."/>
            <person name="Linder M."/>
            <person name="Schmidt P."/>
            <person name="Wollenschlaeger L."/>
            <person name="Luttermann T."/>
            <person name="Thieme E."/>
            <person name="Hassa J."/>
            <person name="Haak M."/>
            <person name="Wittchen M."/>
            <person name="Mentz A."/>
            <person name="Persicke M."/>
            <person name="Busche T."/>
            <person name="Ruckert C."/>
        </authorList>
    </citation>
    <scope>NUCLEOTIDE SEQUENCE [LARGE SCALE GENOMIC DNA]</scope>
    <source>
        <strain evidence="10">1959</strain>
    </source>
</reference>
<dbReference type="Proteomes" id="UP000427071">
    <property type="component" value="Chromosome"/>
</dbReference>
<evidence type="ECO:0000256" key="3">
    <source>
        <dbReference type="ARBA" id="ARBA00023027"/>
    </source>
</evidence>
<comment type="similarity">
    <text evidence="1">Belongs to the LDH/MDH superfamily. LDH family.</text>
</comment>
<evidence type="ECO:0000313" key="9">
    <source>
        <dbReference type="EMBL" id="QGU02737.1"/>
    </source>
</evidence>
<dbReference type="InterPro" id="IPR001236">
    <property type="entry name" value="Lactate/malate_DH_N"/>
</dbReference>
<feature type="binding site" evidence="5">
    <location>
        <begin position="11"/>
        <end position="16"/>
    </location>
    <ligand>
        <name>NAD(+)</name>
        <dbReference type="ChEBI" id="CHEBI:57540"/>
    </ligand>
</feature>
<dbReference type="PRINTS" id="PR00086">
    <property type="entry name" value="LLDHDRGNASE"/>
</dbReference>